<dbReference type="GO" id="GO:0008305">
    <property type="term" value="C:integrin complex"/>
    <property type="evidence" value="ECO:0007669"/>
    <property type="project" value="InterPro"/>
</dbReference>
<keyword evidence="1" id="KW-0325">Glycoprotein</keyword>
<name>A0A3Q3W8V5_MOLML</name>
<dbReference type="GO" id="GO:0005178">
    <property type="term" value="F:integrin binding"/>
    <property type="evidence" value="ECO:0007669"/>
    <property type="project" value="TreeGrafter"/>
</dbReference>
<dbReference type="GO" id="GO:0033627">
    <property type="term" value="P:cell adhesion mediated by integrin"/>
    <property type="evidence" value="ECO:0007669"/>
    <property type="project" value="TreeGrafter"/>
</dbReference>
<keyword evidence="3" id="KW-1185">Reference proteome</keyword>
<dbReference type="PANTHER" id="PTHR23220">
    <property type="entry name" value="INTEGRIN ALPHA"/>
    <property type="match status" value="1"/>
</dbReference>
<dbReference type="STRING" id="94237.ENSMMOP00000005074"/>
<dbReference type="InterPro" id="IPR000413">
    <property type="entry name" value="Integrin_alpha"/>
</dbReference>
<proteinExistence type="predicted"/>
<dbReference type="PANTHER" id="PTHR23220:SF9">
    <property type="entry name" value="INTEGRIN ALPHA-6"/>
    <property type="match status" value="1"/>
</dbReference>
<dbReference type="GO" id="GO:0007229">
    <property type="term" value="P:integrin-mediated signaling pathway"/>
    <property type="evidence" value="ECO:0007669"/>
    <property type="project" value="TreeGrafter"/>
</dbReference>
<evidence type="ECO:0000313" key="3">
    <source>
        <dbReference type="Proteomes" id="UP000261620"/>
    </source>
</evidence>
<dbReference type="OMA" id="WCKISAK"/>
<dbReference type="Proteomes" id="UP000261620">
    <property type="component" value="Unplaced"/>
</dbReference>
<dbReference type="GO" id="GO:0009897">
    <property type="term" value="C:external side of plasma membrane"/>
    <property type="evidence" value="ECO:0007669"/>
    <property type="project" value="TreeGrafter"/>
</dbReference>
<dbReference type="AlphaFoldDB" id="A0A3Q3W8V5"/>
<accession>A0A3Q3W8V5</accession>
<reference evidence="2" key="2">
    <citation type="submission" date="2025-09" db="UniProtKB">
        <authorList>
            <consortium name="Ensembl"/>
        </authorList>
    </citation>
    <scope>IDENTIFICATION</scope>
</reference>
<reference evidence="2" key="1">
    <citation type="submission" date="2025-08" db="UniProtKB">
        <authorList>
            <consortium name="Ensembl"/>
        </authorList>
    </citation>
    <scope>IDENTIFICATION</scope>
</reference>
<dbReference type="GO" id="GO:0050900">
    <property type="term" value="P:leukocyte migration"/>
    <property type="evidence" value="ECO:0007669"/>
    <property type="project" value="TreeGrafter"/>
</dbReference>
<protein>
    <submittedName>
        <fullName evidence="2">Uncharacterized protein</fullName>
    </submittedName>
</protein>
<evidence type="ECO:0000313" key="2">
    <source>
        <dbReference type="Ensembl" id="ENSMMOP00000005074.1"/>
    </source>
</evidence>
<evidence type="ECO:0000256" key="1">
    <source>
        <dbReference type="ARBA" id="ARBA00023180"/>
    </source>
</evidence>
<dbReference type="GO" id="GO:0007160">
    <property type="term" value="P:cell-matrix adhesion"/>
    <property type="evidence" value="ECO:0007669"/>
    <property type="project" value="TreeGrafter"/>
</dbReference>
<dbReference type="SUPFAM" id="SSF69318">
    <property type="entry name" value="Integrin alpha N-terminal domain"/>
    <property type="match status" value="1"/>
</dbReference>
<organism evidence="2 3">
    <name type="scientific">Mola mola</name>
    <name type="common">Ocean sunfish</name>
    <name type="synonym">Tetraodon mola</name>
    <dbReference type="NCBI Taxonomy" id="94237"/>
    <lineage>
        <taxon>Eukaryota</taxon>
        <taxon>Metazoa</taxon>
        <taxon>Chordata</taxon>
        <taxon>Craniata</taxon>
        <taxon>Vertebrata</taxon>
        <taxon>Euteleostomi</taxon>
        <taxon>Actinopterygii</taxon>
        <taxon>Neopterygii</taxon>
        <taxon>Teleostei</taxon>
        <taxon>Neoteleostei</taxon>
        <taxon>Acanthomorphata</taxon>
        <taxon>Eupercaria</taxon>
        <taxon>Tetraodontiformes</taxon>
        <taxon>Molidae</taxon>
        <taxon>Mola</taxon>
    </lineage>
</organism>
<sequence length="110" mass="11716">WESIYSTPRAQRNAFEKLQSLHVTSLKIQYKRFSIDSGLALISKGELTIVSGAPRGGYSGQVAFLRADPDAKRNLSVELVLSGPGLASSFGYDVAVVDFNGDGYCSGGAI</sequence>
<dbReference type="PRINTS" id="PR01185">
    <property type="entry name" value="INTEGRINA"/>
</dbReference>
<dbReference type="Ensembl" id="ENSMMOT00000005166.1">
    <property type="protein sequence ID" value="ENSMMOP00000005074.1"/>
    <property type="gene ID" value="ENSMMOG00000004045.1"/>
</dbReference>
<dbReference type="Gene3D" id="2.130.10.130">
    <property type="entry name" value="Integrin alpha, N-terminal"/>
    <property type="match status" value="1"/>
</dbReference>
<dbReference type="GO" id="GO:0098609">
    <property type="term" value="P:cell-cell adhesion"/>
    <property type="evidence" value="ECO:0007669"/>
    <property type="project" value="TreeGrafter"/>
</dbReference>
<dbReference type="InterPro" id="IPR028994">
    <property type="entry name" value="Integrin_alpha_N"/>
</dbReference>